<name>A0ACA9RY74_9GLOM</name>
<reference evidence="1" key="1">
    <citation type="submission" date="2021-06" db="EMBL/GenBank/DDBJ databases">
        <authorList>
            <person name="Kallberg Y."/>
            <person name="Tangrot J."/>
            <person name="Rosling A."/>
        </authorList>
    </citation>
    <scope>NUCLEOTIDE SEQUENCE</scope>
    <source>
        <strain evidence="1">MA461A</strain>
    </source>
</reference>
<evidence type="ECO:0000313" key="2">
    <source>
        <dbReference type="Proteomes" id="UP000789920"/>
    </source>
</evidence>
<evidence type="ECO:0000313" key="1">
    <source>
        <dbReference type="EMBL" id="CAG8817278.1"/>
    </source>
</evidence>
<keyword evidence="2" id="KW-1185">Reference proteome</keyword>
<accession>A0ACA9RY74</accession>
<sequence length="103" mass="11709">MSHTLEEMSAAESSESPCEQKNQLAREAHARRAANETNKKSEQCRSAQRQAYTRWCENETSEEAEYCRKKQNEANKHTSNLACIDNYDTTAVISHSEGLINVE</sequence>
<dbReference type="Proteomes" id="UP000789920">
    <property type="component" value="Unassembled WGS sequence"/>
</dbReference>
<comment type="caution">
    <text evidence="1">The sequence shown here is derived from an EMBL/GenBank/DDBJ whole genome shotgun (WGS) entry which is preliminary data.</text>
</comment>
<feature type="non-terminal residue" evidence="1">
    <location>
        <position position="103"/>
    </location>
</feature>
<proteinExistence type="predicted"/>
<organism evidence="1 2">
    <name type="scientific">Racocetra persica</name>
    <dbReference type="NCBI Taxonomy" id="160502"/>
    <lineage>
        <taxon>Eukaryota</taxon>
        <taxon>Fungi</taxon>
        <taxon>Fungi incertae sedis</taxon>
        <taxon>Mucoromycota</taxon>
        <taxon>Glomeromycotina</taxon>
        <taxon>Glomeromycetes</taxon>
        <taxon>Diversisporales</taxon>
        <taxon>Gigasporaceae</taxon>
        <taxon>Racocetra</taxon>
    </lineage>
</organism>
<protein>
    <submittedName>
        <fullName evidence="1">32012_t:CDS:1</fullName>
    </submittedName>
</protein>
<dbReference type="EMBL" id="CAJVQC010079631">
    <property type="protein sequence ID" value="CAG8817278.1"/>
    <property type="molecule type" value="Genomic_DNA"/>
</dbReference>
<gene>
    <name evidence="1" type="ORF">RPERSI_LOCUS24643</name>
</gene>